<feature type="chain" id="PRO_5040906382" evidence="1">
    <location>
        <begin position="22"/>
        <end position="209"/>
    </location>
</feature>
<dbReference type="RefSeq" id="WP_259961287.1">
    <property type="nucleotide sequence ID" value="NZ_JAOAMV010000002.1"/>
</dbReference>
<feature type="signal peptide" evidence="1">
    <location>
        <begin position="1"/>
        <end position="21"/>
    </location>
</feature>
<evidence type="ECO:0000313" key="3">
    <source>
        <dbReference type="Proteomes" id="UP001142648"/>
    </source>
</evidence>
<proteinExistence type="predicted"/>
<keyword evidence="1" id="KW-0732">Signal</keyword>
<sequence>MRKILAPIALGAAGLAAVAAAAPPPASAWQIGPVIRGKNYSINMPATMQPGPNGPWFAFPLRGQGEVHYVTLPVGSLKGARSISLRYRIDAAPGTRLVAANGSASGTFGLAIQRTGDNWSARGRYETYRWYSPQAPVLTPGTHTFTARLDDPRWIGVLSSTAGGNPRAFAEALAEAQSVSMTFGGGGGRGHGVYATAPARFTLLDFSIE</sequence>
<reference evidence="2" key="1">
    <citation type="submission" date="2022-09" db="EMBL/GenBank/DDBJ databases">
        <title>The genome sequence of Tsuneonella sp. YG55.</title>
        <authorList>
            <person name="Liu Y."/>
        </authorList>
    </citation>
    <scope>NUCLEOTIDE SEQUENCE</scope>
    <source>
        <strain evidence="2">YG55</strain>
    </source>
</reference>
<evidence type="ECO:0000313" key="2">
    <source>
        <dbReference type="EMBL" id="MCT2558471.1"/>
    </source>
</evidence>
<comment type="caution">
    <text evidence="2">The sequence shown here is derived from an EMBL/GenBank/DDBJ whole genome shotgun (WGS) entry which is preliminary data.</text>
</comment>
<gene>
    <name evidence="2" type="ORF">N0B51_05710</name>
</gene>
<dbReference type="AlphaFoldDB" id="A0A9X2W0A9"/>
<evidence type="ECO:0000256" key="1">
    <source>
        <dbReference type="SAM" id="SignalP"/>
    </source>
</evidence>
<dbReference type="Proteomes" id="UP001142648">
    <property type="component" value="Unassembled WGS sequence"/>
</dbReference>
<accession>A0A9X2W0A9</accession>
<keyword evidence="3" id="KW-1185">Reference proteome</keyword>
<organism evidence="2 3">
    <name type="scientific">Tsuneonella litorea</name>
    <dbReference type="NCBI Taxonomy" id="2976475"/>
    <lineage>
        <taxon>Bacteria</taxon>
        <taxon>Pseudomonadati</taxon>
        <taxon>Pseudomonadota</taxon>
        <taxon>Alphaproteobacteria</taxon>
        <taxon>Sphingomonadales</taxon>
        <taxon>Erythrobacteraceae</taxon>
        <taxon>Tsuneonella</taxon>
    </lineage>
</organism>
<dbReference type="EMBL" id="JAOAMV010000002">
    <property type="protein sequence ID" value="MCT2558471.1"/>
    <property type="molecule type" value="Genomic_DNA"/>
</dbReference>
<protein>
    <submittedName>
        <fullName evidence="2">Uncharacterized protein</fullName>
    </submittedName>
</protein>
<name>A0A9X2W0A9_9SPHN</name>